<proteinExistence type="predicted"/>
<evidence type="ECO:0000313" key="1">
    <source>
        <dbReference type="EMBL" id="KAG5410908.1"/>
    </source>
</evidence>
<protein>
    <recommendedName>
        <fullName evidence="3">DUF287 domain-containing protein</fullName>
    </recommendedName>
</protein>
<evidence type="ECO:0000313" key="2">
    <source>
        <dbReference type="Proteomes" id="UP000823674"/>
    </source>
</evidence>
<comment type="caution">
    <text evidence="1">The sequence shown here is derived from an EMBL/GenBank/DDBJ whole genome shotgun (WGS) entry which is preliminary data.</text>
</comment>
<gene>
    <name evidence="1" type="primary">A02p038540.1_BraROA</name>
    <name evidence="1" type="ORF">IGI04_007227</name>
</gene>
<organism evidence="1 2">
    <name type="scientific">Brassica rapa subsp. trilocularis</name>
    <dbReference type="NCBI Taxonomy" id="1813537"/>
    <lineage>
        <taxon>Eukaryota</taxon>
        <taxon>Viridiplantae</taxon>
        <taxon>Streptophyta</taxon>
        <taxon>Embryophyta</taxon>
        <taxon>Tracheophyta</taxon>
        <taxon>Spermatophyta</taxon>
        <taxon>Magnoliopsida</taxon>
        <taxon>eudicotyledons</taxon>
        <taxon>Gunneridae</taxon>
        <taxon>Pentapetalae</taxon>
        <taxon>rosids</taxon>
        <taxon>malvids</taxon>
        <taxon>Brassicales</taxon>
        <taxon>Brassicaceae</taxon>
        <taxon>Brassiceae</taxon>
        <taxon>Brassica</taxon>
    </lineage>
</organism>
<dbReference type="EMBL" id="JADBGQ010000002">
    <property type="protein sequence ID" value="KAG5410908.1"/>
    <property type="molecule type" value="Genomic_DNA"/>
</dbReference>
<dbReference type="Proteomes" id="UP000823674">
    <property type="component" value="Chromosome A02"/>
</dbReference>
<accession>A0ABQ7NJG3</accession>
<reference evidence="1 2" key="1">
    <citation type="submission" date="2021-03" db="EMBL/GenBank/DDBJ databases">
        <authorList>
            <person name="King G.J."/>
            <person name="Bancroft I."/>
            <person name="Baten A."/>
            <person name="Bloomfield J."/>
            <person name="Borpatragohain P."/>
            <person name="He Z."/>
            <person name="Irish N."/>
            <person name="Irwin J."/>
            <person name="Liu K."/>
            <person name="Mauleon R.P."/>
            <person name="Moore J."/>
            <person name="Morris R."/>
            <person name="Ostergaard L."/>
            <person name="Wang B."/>
            <person name="Wells R."/>
        </authorList>
    </citation>
    <scope>NUCLEOTIDE SEQUENCE [LARGE SCALE GENOMIC DNA]</scope>
    <source>
        <strain evidence="1">R-o-18</strain>
        <tissue evidence="1">Leaf</tissue>
    </source>
</reference>
<name>A0ABQ7NJG3_BRACM</name>
<sequence>MVEDQQVEDLMVVVLTETVKEEEPHVEVELIEVWSYGGDERGRAGGGAVVVDQKAEGKYEVTWLVVIEAAEEFMAEVEELMAEVELVEVDMKVVVMKEVVGGH</sequence>
<keyword evidence="2" id="KW-1185">Reference proteome</keyword>
<evidence type="ECO:0008006" key="3">
    <source>
        <dbReference type="Google" id="ProtNLM"/>
    </source>
</evidence>